<reference evidence="2" key="3">
    <citation type="submission" date="2020-12" db="UniProtKB">
        <authorList>
            <consortium name="EnsemblPlants"/>
        </authorList>
    </citation>
    <scope>IDENTIFICATION</scope>
</reference>
<evidence type="ECO:0000313" key="3">
    <source>
        <dbReference type="Proteomes" id="UP000006727"/>
    </source>
</evidence>
<dbReference type="AlphaFoldDB" id="A0A2K1ILR8"/>
<organism evidence="1">
    <name type="scientific">Physcomitrium patens</name>
    <name type="common">Spreading-leaved earth moss</name>
    <name type="synonym">Physcomitrella patens</name>
    <dbReference type="NCBI Taxonomy" id="3218"/>
    <lineage>
        <taxon>Eukaryota</taxon>
        <taxon>Viridiplantae</taxon>
        <taxon>Streptophyta</taxon>
        <taxon>Embryophyta</taxon>
        <taxon>Bryophyta</taxon>
        <taxon>Bryophytina</taxon>
        <taxon>Bryopsida</taxon>
        <taxon>Funariidae</taxon>
        <taxon>Funariales</taxon>
        <taxon>Funariaceae</taxon>
        <taxon>Physcomitrium</taxon>
    </lineage>
</organism>
<name>A0A2K1ILR8_PHYPA</name>
<evidence type="ECO:0000313" key="1">
    <source>
        <dbReference type="EMBL" id="PNR30220.1"/>
    </source>
</evidence>
<dbReference type="EMBL" id="ABEU02000022">
    <property type="protein sequence ID" value="PNR30220.1"/>
    <property type="molecule type" value="Genomic_DNA"/>
</dbReference>
<dbReference type="Gramene" id="Pp3c22_660V3.1">
    <property type="protein sequence ID" value="PAC:32904013.CDS.1"/>
    <property type="gene ID" value="Pp3c22_660"/>
</dbReference>
<dbReference type="Proteomes" id="UP000006727">
    <property type="component" value="Chromosome 22"/>
</dbReference>
<reference evidence="1 3" key="1">
    <citation type="journal article" date="2008" name="Science">
        <title>The Physcomitrella genome reveals evolutionary insights into the conquest of land by plants.</title>
        <authorList>
            <person name="Rensing S."/>
            <person name="Lang D."/>
            <person name="Zimmer A."/>
            <person name="Terry A."/>
            <person name="Salamov A."/>
            <person name="Shapiro H."/>
            <person name="Nishiyama T."/>
            <person name="Perroud P.-F."/>
            <person name="Lindquist E."/>
            <person name="Kamisugi Y."/>
            <person name="Tanahashi T."/>
            <person name="Sakakibara K."/>
            <person name="Fujita T."/>
            <person name="Oishi K."/>
            <person name="Shin-I T."/>
            <person name="Kuroki Y."/>
            <person name="Toyoda A."/>
            <person name="Suzuki Y."/>
            <person name="Hashimoto A."/>
            <person name="Yamaguchi K."/>
            <person name="Sugano A."/>
            <person name="Kohara Y."/>
            <person name="Fujiyama A."/>
            <person name="Anterola A."/>
            <person name="Aoki S."/>
            <person name="Ashton N."/>
            <person name="Barbazuk W.B."/>
            <person name="Barker E."/>
            <person name="Bennetzen J."/>
            <person name="Bezanilla M."/>
            <person name="Blankenship R."/>
            <person name="Cho S.H."/>
            <person name="Dutcher S."/>
            <person name="Estelle M."/>
            <person name="Fawcett J.A."/>
            <person name="Gundlach H."/>
            <person name="Hanada K."/>
            <person name="Heyl A."/>
            <person name="Hicks K.A."/>
            <person name="Hugh J."/>
            <person name="Lohr M."/>
            <person name="Mayer K."/>
            <person name="Melkozernov A."/>
            <person name="Murata T."/>
            <person name="Nelson D."/>
            <person name="Pils B."/>
            <person name="Prigge M."/>
            <person name="Reiss B."/>
            <person name="Renner T."/>
            <person name="Rombauts S."/>
            <person name="Rushton P."/>
            <person name="Sanderfoot A."/>
            <person name="Schween G."/>
            <person name="Shiu S.-H."/>
            <person name="Stueber K."/>
            <person name="Theodoulou F.L."/>
            <person name="Tu H."/>
            <person name="Van de Peer Y."/>
            <person name="Verrier P.J."/>
            <person name="Waters E."/>
            <person name="Wood A."/>
            <person name="Yang L."/>
            <person name="Cove D."/>
            <person name="Cuming A."/>
            <person name="Hasebe M."/>
            <person name="Lucas S."/>
            <person name="Mishler D.B."/>
            <person name="Reski R."/>
            <person name="Grigoriev I."/>
            <person name="Quatrano R.S."/>
            <person name="Boore J.L."/>
        </authorList>
    </citation>
    <scope>NUCLEOTIDE SEQUENCE [LARGE SCALE GENOMIC DNA]</scope>
    <source>
        <strain evidence="2 3">cv. Gransden 2004</strain>
    </source>
</reference>
<dbReference type="EnsemblPlants" id="Pp3c22_660V3.1">
    <property type="protein sequence ID" value="PAC:32904013.CDS.1"/>
    <property type="gene ID" value="Pp3c22_660"/>
</dbReference>
<evidence type="ECO:0000313" key="2">
    <source>
        <dbReference type="EnsemblPlants" id="PAC:32904013.CDS.1"/>
    </source>
</evidence>
<accession>A0A2K1ILR8</accession>
<protein>
    <submittedName>
        <fullName evidence="1 2">Uncharacterized protein</fullName>
    </submittedName>
</protein>
<dbReference type="PaxDb" id="3218-PP1S251_63V6.1"/>
<sequence>MSQASSGRGGYVIKTEEYRRVHVLSPPQERACGVVESFQVLHEALLVTSCVHCEGESEIEE</sequence>
<dbReference type="InParanoid" id="A0A2K1ILR8"/>
<proteinExistence type="predicted"/>
<gene>
    <name evidence="1" type="ORF">PHYPA_026536</name>
</gene>
<keyword evidence="3" id="KW-1185">Reference proteome</keyword>
<reference evidence="1 3" key="2">
    <citation type="journal article" date="2018" name="Plant J.">
        <title>The Physcomitrella patens chromosome-scale assembly reveals moss genome structure and evolution.</title>
        <authorList>
            <person name="Lang D."/>
            <person name="Ullrich K.K."/>
            <person name="Murat F."/>
            <person name="Fuchs J."/>
            <person name="Jenkins J."/>
            <person name="Haas F.B."/>
            <person name="Piednoel M."/>
            <person name="Gundlach H."/>
            <person name="Van Bel M."/>
            <person name="Meyberg R."/>
            <person name="Vives C."/>
            <person name="Morata J."/>
            <person name="Symeonidi A."/>
            <person name="Hiss M."/>
            <person name="Muchero W."/>
            <person name="Kamisugi Y."/>
            <person name="Saleh O."/>
            <person name="Blanc G."/>
            <person name="Decker E.L."/>
            <person name="van Gessel N."/>
            <person name="Grimwood J."/>
            <person name="Hayes R.D."/>
            <person name="Graham S.W."/>
            <person name="Gunter L.E."/>
            <person name="McDaniel S.F."/>
            <person name="Hoernstein S.N.W."/>
            <person name="Larsson A."/>
            <person name="Li F.W."/>
            <person name="Perroud P.F."/>
            <person name="Phillips J."/>
            <person name="Ranjan P."/>
            <person name="Rokshar D.S."/>
            <person name="Rothfels C.J."/>
            <person name="Schneider L."/>
            <person name="Shu S."/>
            <person name="Stevenson D.W."/>
            <person name="Thummler F."/>
            <person name="Tillich M."/>
            <person name="Villarreal Aguilar J.C."/>
            <person name="Widiez T."/>
            <person name="Wong G.K."/>
            <person name="Wymore A."/>
            <person name="Zhang Y."/>
            <person name="Zimmer A.D."/>
            <person name="Quatrano R.S."/>
            <person name="Mayer K.F.X."/>
            <person name="Goodstein D."/>
            <person name="Casacuberta J.M."/>
            <person name="Vandepoele K."/>
            <person name="Reski R."/>
            <person name="Cuming A.C."/>
            <person name="Tuskan G.A."/>
            <person name="Maumus F."/>
            <person name="Salse J."/>
            <person name="Schmutz J."/>
            <person name="Rensing S.A."/>
        </authorList>
    </citation>
    <scope>NUCLEOTIDE SEQUENCE [LARGE SCALE GENOMIC DNA]</scope>
    <source>
        <strain evidence="2 3">cv. Gransden 2004</strain>
    </source>
</reference>